<sequence length="334" mass="38931">MTTPSAEYTTWTTINTRLRPLVSSTLDDLNMDDDSVPDEHVHSSDDEDIGNDHIPKVNLKHDWWKPLSEEDRPATPKPSWCIPSSNLPVPMDNWASAFASTYAPPPENSLLAQTSDMETFMDWYCKKQGITELTQKDLEGPAFEIVKVFHPDVIHLQYQMEECHKLLTDQVDDAILRYNVSKPLPLGGPQGQVTIQSDFFFNKDLEYLRYGSKGSRPALSISKMKAAYYPDVGLEQMVPDQMWIEEECKYDIAAMYGISHWWFQRQRFYIDRHTSEGDRRAVRTHMRILSVVRIEVFSLYGYDYMKKIVLRRADLQEYIIAERDFKYLYPSDFI</sequence>
<feature type="region of interest" description="Disordered" evidence="1">
    <location>
        <begin position="29"/>
        <end position="52"/>
    </location>
</feature>
<organism evidence="2 3">
    <name type="scientific">Tanacetum coccineum</name>
    <dbReference type="NCBI Taxonomy" id="301880"/>
    <lineage>
        <taxon>Eukaryota</taxon>
        <taxon>Viridiplantae</taxon>
        <taxon>Streptophyta</taxon>
        <taxon>Embryophyta</taxon>
        <taxon>Tracheophyta</taxon>
        <taxon>Spermatophyta</taxon>
        <taxon>Magnoliopsida</taxon>
        <taxon>eudicotyledons</taxon>
        <taxon>Gunneridae</taxon>
        <taxon>Pentapetalae</taxon>
        <taxon>asterids</taxon>
        <taxon>campanulids</taxon>
        <taxon>Asterales</taxon>
        <taxon>Asteraceae</taxon>
        <taxon>Asteroideae</taxon>
        <taxon>Anthemideae</taxon>
        <taxon>Anthemidinae</taxon>
        <taxon>Tanacetum</taxon>
    </lineage>
</organism>
<proteinExistence type="predicted"/>
<keyword evidence="3" id="KW-1185">Reference proteome</keyword>
<comment type="caution">
    <text evidence="2">The sequence shown here is derived from an EMBL/GenBank/DDBJ whole genome shotgun (WGS) entry which is preliminary data.</text>
</comment>
<reference evidence="2" key="1">
    <citation type="journal article" date="2022" name="Int. J. Mol. Sci.">
        <title>Draft Genome of Tanacetum Coccineum: Genomic Comparison of Closely Related Tanacetum-Family Plants.</title>
        <authorList>
            <person name="Yamashiro T."/>
            <person name="Shiraishi A."/>
            <person name="Nakayama K."/>
            <person name="Satake H."/>
        </authorList>
    </citation>
    <scope>NUCLEOTIDE SEQUENCE</scope>
</reference>
<evidence type="ECO:0000313" key="3">
    <source>
        <dbReference type="Proteomes" id="UP001151760"/>
    </source>
</evidence>
<accession>A0ABQ4X5A8</accession>
<dbReference type="EMBL" id="BQNB010009211">
    <property type="protein sequence ID" value="GJS60292.1"/>
    <property type="molecule type" value="Genomic_DNA"/>
</dbReference>
<dbReference type="Proteomes" id="UP001151760">
    <property type="component" value="Unassembled WGS sequence"/>
</dbReference>
<gene>
    <name evidence="2" type="ORF">Tco_0655076</name>
</gene>
<feature type="compositionally biased region" description="Basic and acidic residues" evidence="1">
    <location>
        <begin position="37"/>
        <end position="52"/>
    </location>
</feature>
<protein>
    <submittedName>
        <fullName evidence="2">Uncharacterized protein</fullName>
    </submittedName>
</protein>
<evidence type="ECO:0000313" key="2">
    <source>
        <dbReference type="EMBL" id="GJS60292.1"/>
    </source>
</evidence>
<name>A0ABQ4X5A8_9ASTR</name>
<reference evidence="2" key="2">
    <citation type="submission" date="2022-01" db="EMBL/GenBank/DDBJ databases">
        <authorList>
            <person name="Yamashiro T."/>
            <person name="Shiraishi A."/>
            <person name="Satake H."/>
            <person name="Nakayama K."/>
        </authorList>
    </citation>
    <scope>NUCLEOTIDE SEQUENCE</scope>
</reference>
<evidence type="ECO:0000256" key="1">
    <source>
        <dbReference type="SAM" id="MobiDB-lite"/>
    </source>
</evidence>